<dbReference type="InterPro" id="IPR051247">
    <property type="entry name" value="RLC_Component"/>
</dbReference>
<evidence type="ECO:0000256" key="1">
    <source>
        <dbReference type="ARBA" id="ARBA00022884"/>
    </source>
</evidence>
<dbReference type="WBParaSite" id="ACRNAN_Path_272.g1004.t1">
    <property type="protein sequence ID" value="ACRNAN_Path_272.g1004.t1"/>
    <property type="gene ID" value="ACRNAN_Path_272.g1004"/>
</dbReference>
<keyword evidence="1 2" id="KW-0694">RNA-binding</keyword>
<dbReference type="InterPro" id="IPR014720">
    <property type="entry name" value="dsRBD_dom"/>
</dbReference>
<feature type="compositionally biased region" description="Polar residues" evidence="3">
    <location>
        <begin position="217"/>
        <end position="227"/>
    </location>
</feature>
<dbReference type="GO" id="GO:0016442">
    <property type="term" value="C:RISC complex"/>
    <property type="evidence" value="ECO:0007669"/>
    <property type="project" value="TreeGrafter"/>
</dbReference>
<feature type="domain" description="DRBM" evidence="4">
    <location>
        <begin position="131"/>
        <end position="198"/>
    </location>
</feature>
<evidence type="ECO:0000259" key="4">
    <source>
        <dbReference type="PROSITE" id="PS50137"/>
    </source>
</evidence>
<dbReference type="PANTHER" id="PTHR46205">
    <property type="entry name" value="LOQUACIOUS, ISOFORM B"/>
    <property type="match status" value="1"/>
</dbReference>
<accession>A0A914C5J1</accession>
<keyword evidence="5" id="KW-1185">Reference proteome</keyword>
<dbReference type="CDD" id="cd00048">
    <property type="entry name" value="DSRM_SF"/>
    <property type="match status" value="1"/>
</dbReference>
<sequence>MEPENFDNMSATSSTEKLAETSKNRTLVSILEEGCMKLYKEKASCVDLEKDKVFEFKYIVQGIEGIGKSEVKQTAKHLAAGEILLKLTDDERKLEAFFPGFTKEAAKRYIAKQMDQTKKEDEVSRAKASENWIGKLNELTKKHKIGDIHYEQKEEGPAHNKTFTVTCTVLEFVTHGTGKKKQEAKAEAANLMCQKLEEADVLTKTSSNASLHDPIAKTSSSTTSVSEGNLQNNSNGNTNGRETLKKSDVSPSVNLNVLGLIKQGMKESSTDATELLHRIVDLNDSDVEKTFGKSPSVLYHREKNGEKNSNGYIPIYLKICTDEKDFLNVFVGLGSTEQESKNDACRQALTFLYHLGPFSNHETL</sequence>
<dbReference type="GO" id="GO:0005737">
    <property type="term" value="C:cytoplasm"/>
    <property type="evidence" value="ECO:0007669"/>
    <property type="project" value="TreeGrafter"/>
</dbReference>
<dbReference type="GO" id="GO:0070578">
    <property type="term" value="C:RISC-loading complex"/>
    <property type="evidence" value="ECO:0007669"/>
    <property type="project" value="TreeGrafter"/>
</dbReference>
<evidence type="ECO:0000313" key="5">
    <source>
        <dbReference type="Proteomes" id="UP000887540"/>
    </source>
</evidence>
<dbReference type="GO" id="GO:0003725">
    <property type="term" value="F:double-stranded RNA binding"/>
    <property type="evidence" value="ECO:0007669"/>
    <property type="project" value="TreeGrafter"/>
</dbReference>
<evidence type="ECO:0000313" key="6">
    <source>
        <dbReference type="WBParaSite" id="ACRNAN_Path_272.g1004.t1"/>
    </source>
</evidence>
<dbReference type="Gene3D" id="3.30.160.20">
    <property type="match status" value="2"/>
</dbReference>
<name>A0A914C5J1_9BILA</name>
<organism evidence="5 6">
    <name type="scientific">Acrobeloides nanus</name>
    <dbReference type="NCBI Taxonomy" id="290746"/>
    <lineage>
        <taxon>Eukaryota</taxon>
        <taxon>Metazoa</taxon>
        <taxon>Ecdysozoa</taxon>
        <taxon>Nematoda</taxon>
        <taxon>Chromadorea</taxon>
        <taxon>Rhabditida</taxon>
        <taxon>Tylenchina</taxon>
        <taxon>Cephalobomorpha</taxon>
        <taxon>Cephaloboidea</taxon>
        <taxon>Cephalobidae</taxon>
        <taxon>Acrobeloides</taxon>
    </lineage>
</organism>
<dbReference type="GO" id="GO:0070920">
    <property type="term" value="P:regulation of regulatory ncRNA processing"/>
    <property type="evidence" value="ECO:0007669"/>
    <property type="project" value="TreeGrafter"/>
</dbReference>
<dbReference type="Pfam" id="PF00035">
    <property type="entry name" value="dsrm"/>
    <property type="match status" value="1"/>
</dbReference>
<proteinExistence type="predicted"/>
<dbReference type="Proteomes" id="UP000887540">
    <property type="component" value="Unplaced"/>
</dbReference>
<dbReference type="SUPFAM" id="SSF54768">
    <property type="entry name" value="dsRNA-binding domain-like"/>
    <property type="match status" value="2"/>
</dbReference>
<dbReference type="PANTHER" id="PTHR46205:SF3">
    <property type="entry name" value="LOQUACIOUS, ISOFORM B"/>
    <property type="match status" value="1"/>
</dbReference>
<evidence type="ECO:0000256" key="3">
    <source>
        <dbReference type="SAM" id="MobiDB-lite"/>
    </source>
</evidence>
<dbReference type="SMART" id="SM00358">
    <property type="entry name" value="DSRM"/>
    <property type="match status" value="2"/>
</dbReference>
<feature type="compositionally biased region" description="Low complexity" evidence="3">
    <location>
        <begin position="228"/>
        <end position="240"/>
    </location>
</feature>
<dbReference type="PROSITE" id="PS50137">
    <property type="entry name" value="DS_RBD"/>
    <property type="match status" value="1"/>
</dbReference>
<dbReference type="AlphaFoldDB" id="A0A914C5J1"/>
<reference evidence="6" key="1">
    <citation type="submission" date="2022-11" db="UniProtKB">
        <authorList>
            <consortium name="WormBaseParasite"/>
        </authorList>
    </citation>
    <scope>IDENTIFICATION</scope>
</reference>
<evidence type="ECO:0000256" key="2">
    <source>
        <dbReference type="PROSITE-ProRule" id="PRU00266"/>
    </source>
</evidence>
<dbReference type="GO" id="GO:0030422">
    <property type="term" value="P:siRNA processing"/>
    <property type="evidence" value="ECO:0007669"/>
    <property type="project" value="TreeGrafter"/>
</dbReference>
<feature type="region of interest" description="Disordered" evidence="3">
    <location>
        <begin position="205"/>
        <end position="246"/>
    </location>
</feature>
<protein>
    <submittedName>
        <fullName evidence="6">DRBM domain-containing protein</fullName>
    </submittedName>
</protein>
<dbReference type="FunFam" id="3.30.160.20:FF:000007">
    <property type="entry name" value="Double-stranded RNA-binding protein Staufen homolog 1"/>
    <property type="match status" value="1"/>
</dbReference>
<dbReference type="GO" id="GO:0005634">
    <property type="term" value="C:nucleus"/>
    <property type="evidence" value="ECO:0007669"/>
    <property type="project" value="TreeGrafter"/>
</dbReference>
<dbReference type="GO" id="GO:0035197">
    <property type="term" value="F:siRNA binding"/>
    <property type="evidence" value="ECO:0007669"/>
    <property type="project" value="TreeGrafter"/>
</dbReference>